<evidence type="ECO:0000256" key="4">
    <source>
        <dbReference type="ARBA" id="ARBA00022989"/>
    </source>
</evidence>
<dbReference type="Proteomes" id="UP001314229">
    <property type="component" value="Unassembled WGS sequence"/>
</dbReference>
<keyword evidence="6" id="KW-1015">Disulfide bond</keyword>
<dbReference type="EMBL" id="CAWUFR010000108">
    <property type="protein sequence ID" value="CAK6967630.1"/>
    <property type="molecule type" value="Genomic_DNA"/>
</dbReference>
<evidence type="ECO:0000313" key="11">
    <source>
        <dbReference type="EMBL" id="CAK6967630.1"/>
    </source>
</evidence>
<keyword evidence="5 9" id="KW-0472">Membrane</keyword>
<dbReference type="PANTHER" id="PTHR11494:SF8">
    <property type="entry name" value="CYTOTOXIC T-LYMPHOCYTE PROTEIN 4"/>
    <property type="match status" value="1"/>
</dbReference>
<keyword evidence="8" id="KW-0393">Immunoglobulin domain</keyword>
<evidence type="ECO:0000256" key="8">
    <source>
        <dbReference type="ARBA" id="ARBA00023319"/>
    </source>
</evidence>
<keyword evidence="7" id="KW-0325">Glycoprotein</keyword>
<accession>A0AAV1P8U2</accession>
<feature type="signal peptide" evidence="10">
    <location>
        <begin position="1"/>
        <end position="24"/>
    </location>
</feature>
<sequence>MFLTHSMMGLIVLTVLSLCLPVWSAVTVIQPYRVVSTNGTAQIQCFLQPQPSHNQIQPEHDTMTYPYPEPEDFRVILLKGLHSTQEFCSSIVDLTEQRQTHEEKEGEVLCHAQVREGTVEVTVSGLKATDTDIYRCEIEVFYPPPYLRIPGNGTLIHVLDSSECPVPEVQAQIANQGDGEEEAEGDSSFSVPVIILLILVVLVLIIIIYVQTLQCERGRREIVRPVSRVFHKADAAPFSFENIA</sequence>
<reference evidence="11 12" key="1">
    <citation type="submission" date="2024-01" db="EMBL/GenBank/DDBJ databases">
        <authorList>
            <person name="Alioto T."/>
            <person name="Alioto T."/>
            <person name="Gomez Garrido J."/>
        </authorList>
    </citation>
    <scope>NUCLEOTIDE SEQUENCE [LARGE SCALE GENOMIC DNA]</scope>
</reference>
<evidence type="ECO:0000256" key="7">
    <source>
        <dbReference type="ARBA" id="ARBA00023180"/>
    </source>
</evidence>
<feature type="transmembrane region" description="Helical" evidence="9">
    <location>
        <begin position="189"/>
        <end position="210"/>
    </location>
</feature>
<organism evidence="11 12">
    <name type="scientific">Scomber scombrus</name>
    <name type="common">Atlantic mackerel</name>
    <name type="synonym">Scomber vernalis</name>
    <dbReference type="NCBI Taxonomy" id="13677"/>
    <lineage>
        <taxon>Eukaryota</taxon>
        <taxon>Metazoa</taxon>
        <taxon>Chordata</taxon>
        <taxon>Craniata</taxon>
        <taxon>Vertebrata</taxon>
        <taxon>Euteleostomi</taxon>
        <taxon>Actinopterygii</taxon>
        <taxon>Neopterygii</taxon>
        <taxon>Teleostei</taxon>
        <taxon>Neoteleostei</taxon>
        <taxon>Acanthomorphata</taxon>
        <taxon>Pelagiaria</taxon>
        <taxon>Scombriformes</taxon>
        <taxon>Scombridae</taxon>
        <taxon>Scomber</taxon>
    </lineage>
</organism>
<evidence type="ECO:0000313" key="12">
    <source>
        <dbReference type="Proteomes" id="UP001314229"/>
    </source>
</evidence>
<dbReference type="InterPro" id="IPR036179">
    <property type="entry name" value="Ig-like_dom_sf"/>
</dbReference>
<evidence type="ECO:0000256" key="1">
    <source>
        <dbReference type="ARBA" id="ARBA00004479"/>
    </source>
</evidence>
<dbReference type="PANTHER" id="PTHR11494">
    <property type="entry name" value="CYTOTOXIC T-LYMPHOCYTE PROTEIN"/>
    <property type="match status" value="1"/>
</dbReference>
<comment type="caution">
    <text evidence="11">The sequence shown here is derived from an EMBL/GenBank/DDBJ whole genome shotgun (WGS) entry which is preliminary data.</text>
</comment>
<keyword evidence="12" id="KW-1185">Reference proteome</keyword>
<keyword evidence="3 10" id="KW-0732">Signal</keyword>
<evidence type="ECO:0000256" key="9">
    <source>
        <dbReference type="SAM" id="Phobius"/>
    </source>
</evidence>
<dbReference type="InterPro" id="IPR040216">
    <property type="entry name" value="CTLA4/CD28"/>
</dbReference>
<evidence type="ECO:0000256" key="10">
    <source>
        <dbReference type="SAM" id="SignalP"/>
    </source>
</evidence>
<name>A0AAV1P8U2_SCOSC</name>
<feature type="chain" id="PRO_5043909224" evidence="10">
    <location>
        <begin position="25"/>
        <end position="244"/>
    </location>
</feature>
<protein>
    <submittedName>
        <fullName evidence="11">T-cell-specific surface glycoprotein CD28 homolog</fullName>
    </submittedName>
</protein>
<dbReference type="GO" id="GO:0050852">
    <property type="term" value="P:T cell receptor signaling pathway"/>
    <property type="evidence" value="ECO:0007669"/>
    <property type="project" value="TreeGrafter"/>
</dbReference>
<evidence type="ECO:0000256" key="6">
    <source>
        <dbReference type="ARBA" id="ARBA00023157"/>
    </source>
</evidence>
<gene>
    <name evidence="11" type="ORF">FSCOSCO3_A023703</name>
</gene>
<keyword evidence="2 9" id="KW-0812">Transmembrane</keyword>
<comment type="subcellular location">
    <subcellularLocation>
        <location evidence="1">Membrane</location>
        <topology evidence="1">Single-pass type I membrane protein</topology>
    </subcellularLocation>
</comment>
<dbReference type="Gene3D" id="2.60.40.10">
    <property type="entry name" value="Immunoglobulins"/>
    <property type="match status" value="1"/>
</dbReference>
<proteinExistence type="predicted"/>
<dbReference type="SUPFAM" id="SSF48726">
    <property type="entry name" value="Immunoglobulin"/>
    <property type="match status" value="1"/>
</dbReference>
<evidence type="ECO:0000256" key="3">
    <source>
        <dbReference type="ARBA" id="ARBA00022729"/>
    </source>
</evidence>
<dbReference type="GO" id="GO:0042129">
    <property type="term" value="P:regulation of T cell proliferation"/>
    <property type="evidence" value="ECO:0007669"/>
    <property type="project" value="InterPro"/>
</dbReference>
<dbReference type="AlphaFoldDB" id="A0AAV1P8U2"/>
<evidence type="ECO:0000256" key="5">
    <source>
        <dbReference type="ARBA" id="ARBA00023136"/>
    </source>
</evidence>
<dbReference type="InterPro" id="IPR013783">
    <property type="entry name" value="Ig-like_fold"/>
</dbReference>
<keyword evidence="4 9" id="KW-1133">Transmembrane helix</keyword>
<evidence type="ECO:0000256" key="2">
    <source>
        <dbReference type="ARBA" id="ARBA00022692"/>
    </source>
</evidence>
<dbReference type="GO" id="GO:0009897">
    <property type="term" value="C:external side of plasma membrane"/>
    <property type="evidence" value="ECO:0007669"/>
    <property type="project" value="TreeGrafter"/>
</dbReference>